<evidence type="ECO:0000313" key="31">
    <source>
        <dbReference type="EMBL" id="ELU15207.1"/>
    </source>
</evidence>
<feature type="disulfide bond" evidence="26">
    <location>
        <begin position="1350"/>
        <end position="1365"/>
    </location>
</feature>
<dbReference type="GO" id="GO:0006892">
    <property type="term" value="P:post-Golgi vesicle-mediated transport"/>
    <property type="evidence" value="ECO:0007669"/>
    <property type="project" value="TreeGrafter"/>
</dbReference>
<feature type="disulfide bond" evidence="26">
    <location>
        <begin position="1152"/>
        <end position="1164"/>
    </location>
</feature>
<dbReference type="SUPFAM" id="SSF57424">
    <property type="entry name" value="LDL receptor-like module"/>
    <property type="match status" value="10"/>
</dbReference>
<reference evidence="32" key="3">
    <citation type="submission" date="2015-06" db="UniProtKB">
        <authorList>
            <consortium name="EnsemblMetazoa"/>
        </authorList>
    </citation>
    <scope>IDENTIFICATION</scope>
</reference>
<dbReference type="PROSITE" id="PS01209">
    <property type="entry name" value="LDLRA_1"/>
    <property type="match status" value="5"/>
</dbReference>
<keyword evidence="29" id="KW-0812">Transmembrane</keyword>
<evidence type="ECO:0000256" key="26">
    <source>
        <dbReference type="PROSITE-ProRule" id="PRU00124"/>
    </source>
</evidence>
<dbReference type="PROSITE" id="PS50853">
    <property type="entry name" value="FN3"/>
    <property type="match status" value="4"/>
</dbReference>
<evidence type="ECO:0000256" key="15">
    <source>
        <dbReference type="ARBA" id="ARBA00022737"/>
    </source>
</evidence>
<evidence type="ECO:0000256" key="14">
    <source>
        <dbReference type="ARBA" id="ARBA00022729"/>
    </source>
</evidence>
<dbReference type="OrthoDB" id="443634at2759"/>
<dbReference type="InterPro" id="IPR023415">
    <property type="entry name" value="LDLR_class-A_CS"/>
</dbReference>
<feature type="disulfide bond" evidence="26">
    <location>
        <begin position="1211"/>
        <end position="1226"/>
    </location>
</feature>
<organism evidence="31">
    <name type="scientific">Capitella teleta</name>
    <name type="common">Polychaete worm</name>
    <dbReference type="NCBI Taxonomy" id="283909"/>
    <lineage>
        <taxon>Eukaryota</taxon>
        <taxon>Metazoa</taxon>
        <taxon>Spiralia</taxon>
        <taxon>Lophotrochozoa</taxon>
        <taxon>Annelida</taxon>
        <taxon>Polychaeta</taxon>
        <taxon>Sedentaria</taxon>
        <taxon>Scolecida</taxon>
        <taxon>Capitellidae</taxon>
        <taxon>Capitella</taxon>
    </lineage>
</organism>
<keyword evidence="13" id="KW-0254">Endocytosis</keyword>
<keyword evidence="10" id="KW-0813">Transport</keyword>
<gene>
    <name evidence="31" type="ORF">CAPTEDRAFT_219450</name>
</gene>
<dbReference type="GO" id="GO:0031901">
    <property type="term" value="C:early endosome membrane"/>
    <property type="evidence" value="ECO:0007669"/>
    <property type="project" value="UniProtKB-SubCell"/>
</dbReference>
<dbReference type="InterPro" id="IPR003961">
    <property type="entry name" value="FN3_dom"/>
</dbReference>
<dbReference type="FunFam" id="2.120.10.30:FF:000241">
    <property type="entry name" value="Low-density lipoprotein receptor-related protein 6"/>
    <property type="match status" value="1"/>
</dbReference>
<keyword evidence="18" id="KW-0333">Golgi apparatus</keyword>
<feature type="disulfide bond" evidence="26">
    <location>
        <begin position="1473"/>
        <end position="1488"/>
    </location>
</feature>
<evidence type="ECO:0000313" key="33">
    <source>
        <dbReference type="Proteomes" id="UP000014760"/>
    </source>
</evidence>
<dbReference type="InterPro" id="IPR050310">
    <property type="entry name" value="VPS10-sortilin"/>
</dbReference>
<comment type="similarity">
    <text evidence="8">Belongs to the VPS10-related sortilin family. SORL1 subfamily.</text>
</comment>
<dbReference type="Pfam" id="PF15902">
    <property type="entry name" value="Sortilin-Vps10"/>
    <property type="match status" value="1"/>
</dbReference>
<evidence type="ECO:0000256" key="27">
    <source>
        <dbReference type="PROSITE-ProRule" id="PRU00461"/>
    </source>
</evidence>
<evidence type="ECO:0000256" key="23">
    <source>
        <dbReference type="ARBA" id="ARBA00023329"/>
    </source>
</evidence>
<sequence length="2271" mass="253866">MKELLRTILIFMVIVAVPYCHGLRYGSRASTLFFPAISETEYLGKGFHVVNAKRDPTGRAGGGSAWSRGRHDDDGGPPTSARRRRHVADGHRVRSDLTTKFMLNDTHYQLIIHWAGERSNVVMALTKDNPSQSNQTSVYLSKDYGATFSEIQSRKMNLARNVPARIDRFYNSPVYNSHYVFTDVIHNVTFVTTDYCETVQKYHVPFAPHSISMHSTNPNVILGHDTNDPMKKASALEIKLWISEDFGISWSMIQSEVKSFTWGVDGIDHPDTLFIERINRNQLSTVSMSIDFYATHPVILINDVIDFEVKDKYMFATKNLTQHGGNWTLQLHVSYNREAFNVAKFPTTDTHKEYFIADASEDQVFACVSHNSTSTHLYISEVQGISFSLSMRNIAYYNPNGYLKHTWVGLVAQEAFADLHKVDGLRGIYIASQVNSGGPLTSNQSTVITFNKGGSWRFLEAPSFSKDGQPTNCSYGFIDWHLREFSHCSLHLSQKYHNLDPRLRTSPILTKASAVGLVMATGSIGSNMDPNLFDVYLSTDGGLAWSQVLKGPFFYAFGDHGGIIVAVRQGEPTGEIWYSHDEGETWENFEFTQEKMTVYGLLTEPGEKTTVFSLFGSSPFEHNWLIVQINMSTVLGQPCTDDDYKIWSPTDNPRVDCLLGRKMSFERRRAHSLCFNGRDYDRKVSEVNCTCSVLDFECDFGFKHPYFWSDQCRRDTNSTDDPYAVPNPCPEGETYLKTKGFRKVSGNTCSGGDEHHYERELMTCPVQANEEFILYSTRSSIHRYMFGTSQNEQLPIEGIQNVVAVDYSYRDNCVFYADSSPSSIGKFCLDGVQEAQILLREKLELIEGLAYDWMSDQLFWVDASRKVIEVCRSDGTHRRAIIKHGLDKPRAIVVQPKHGYMYWTDWSETNPRVMRAWMTGEHNKTLVQGVTNIVWPNGLALDDQRDRLYITDGYRNQINYINLIDGSFHVLANSAAIAHPYAISVYKDNLYWTDWSKNAISTANKDLGFPIETFLDVRNPMDLKIMHVASQQGDQSSSGENPCSHANAMCTSLCMARPHNETTIMPVTRSCLCSEDFYQIHKQPSGNEECVCFPGEIRINSTCVVDASVNGTCSPDQFSCGNGRCVLKSWKCDLDNDCGDNSDELDCPYHECSENQFTCGNGHCIPIRWQCDHDNDCDDGSDESDGCVYPSCSPGEFGCNNGRCIMEGWRCDGDNDCHDNSDEEGCGTHPNSTTCSANEYQCEGESSHCISKLWVCDGDRDCLGGSDESHCNSTVSPSHCDDVYKFECPNGRCIYRSWLCDGDNDCGDWGDENNCSTAMPTTPAPPVNCSDYYVFHCSDGNHCVSYYQVCDGYADCPDATDEDGCGTTPASPCSPGFWQCRNGMCIHEHLKCNGRPECLDRSDEETCPTVFPCPEDHFRCVESCIPMAWLCDGDMDCISGEDERNCNNQTNVCAANEFKCYRSSGCIPQSMVCDGYFQCPDQTDEIGCPAGSTPPLISPTPSTCYWDEFNCQDGTCISLSQVCNGAINCLSGYDESIHICGDRNGDILNNIIHLILIAPLTDIHVLAQPKATSVDLIWGNIASEPTKNDTYRIKAMIRLKTSSETWMNKTIPLDQHRVTFTGLRPGASYMFSYAVIKNGVEYSMANVTYFTTKVSDTTVPGPPQKVTASVIFKAMSAYSAEEAVVQIQWQKPTSEISVDFYQIYYAHSTNDGQVLTHKVKSTGVSMETADISGQFFLEGNIYTIQVAAGNTAGIGVRSRPFKFEYYESTKLKCIQQTPPSDQDQTSAVVHWRYGEQDDDYKRDEISAFLVVVESEQTLEILKKRVQCTGHENSVKVDGLSPGVSYSVLIQAKNKNGFQNNTCQTTSYSITTDGDSVPAPSGIKYSLMDQGIVNISWDPLPPRSKPWEYRIFHGPLGTGLFNLRSFQDSQNIPTDLTNETSKKIQSIASCVMYGFRVQAVSPVHSLLSTDPVILEIPSDKDSPPTDVKVQAKDVSAEIVSALISWNRPCPSDTTLVEYIIDIVNSTGIHNGMSTSPVSSKSISQTVTGLRRGETYTISVRLVPQGRSSRKVTYVAAPYAAPQSFRILESYTEGYYYFSWNRPEDKLPHSFLYAVQYSADYTDDTTDTSHHEANFTLFATTKEAKLQVPFAAIKMRWAFRVCVSVYNHLGRCTPAEYVAEYYGGAAPITRNADSHTTLLATLVPSGLIVLILIVLLGVYVVRHRRLQLSFASFATSHYNRQQGTMTFAGGDDLDEEEQPMIRGFSDDEPLVIA</sequence>
<proteinExistence type="inferred from homology"/>
<dbReference type="Gene3D" id="2.40.128.620">
    <property type="match status" value="1"/>
</dbReference>
<dbReference type="FunFam" id="4.10.400.10:FF:000034">
    <property type="entry name" value="Low-density lipoprotein receptor-related protein 2"/>
    <property type="match status" value="1"/>
</dbReference>
<dbReference type="InterPro" id="IPR000033">
    <property type="entry name" value="LDLR_classB_rpt"/>
</dbReference>
<dbReference type="SMART" id="SM00060">
    <property type="entry name" value="FN3"/>
    <property type="match status" value="5"/>
</dbReference>
<dbReference type="OMA" id="LCPDGME"/>
<evidence type="ECO:0000256" key="17">
    <source>
        <dbReference type="ARBA" id="ARBA00022824"/>
    </source>
</evidence>
<keyword evidence="16" id="KW-0967">Endosome</keyword>
<dbReference type="Pfam" id="PF00058">
    <property type="entry name" value="Ldl_recept_b"/>
    <property type="match status" value="2"/>
</dbReference>
<dbReference type="InterPro" id="IPR036055">
    <property type="entry name" value="LDL_receptor-like_sf"/>
</dbReference>
<dbReference type="CDD" id="cd00112">
    <property type="entry name" value="LDLa"/>
    <property type="match status" value="10"/>
</dbReference>
<dbReference type="Gene3D" id="2.60.40.10">
    <property type="entry name" value="Immunoglobulins"/>
    <property type="match status" value="4"/>
</dbReference>
<evidence type="ECO:0000256" key="13">
    <source>
        <dbReference type="ARBA" id="ARBA00022583"/>
    </source>
</evidence>
<evidence type="ECO:0000256" key="9">
    <source>
        <dbReference type="ARBA" id="ARBA00013467"/>
    </source>
</evidence>
<evidence type="ECO:0000256" key="16">
    <source>
        <dbReference type="ARBA" id="ARBA00022753"/>
    </source>
</evidence>
<evidence type="ECO:0000256" key="5">
    <source>
        <dbReference type="ARBA" id="ARBA00004393"/>
    </source>
</evidence>
<dbReference type="GO" id="GO:0005789">
    <property type="term" value="C:endoplasmic reticulum membrane"/>
    <property type="evidence" value="ECO:0007669"/>
    <property type="project" value="UniProtKB-SubCell"/>
</dbReference>
<evidence type="ECO:0000256" key="12">
    <source>
        <dbReference type="ARBA" id="ARBA00022536"/>
    </source>
</evidence>
<feature type="disulfide bond" evidence="26">
    <location>
        <begin position="1288"/>
        <end position="1306"/>
    </location>
</feature>
<keyword evidence="15" id="KW-0677">Repeat</keyword>
<dbReference type="GO" id="GO:0030658">
    <property type="term" value="C:transport vesicle membrane"/>
    <property type="evidence" value="ECO:0007669"/>
    <property type="project" value="UniProtKB-SubCell"/>
</dbReference>
<dbReference type="CDD" id="cd00063">
    <property type="entry name" value="FN3"/>
    <property type="match status" value="4"/>
</dbReference>
<evidence type="ECO:0000259" key="30">
    <source>
        <dbReference type="PROSITE" id="PS50853"/>
    </source>
</evidence>
<dbReference type="EMBL" id="KB293927">
    <property type="protein sequence ID" value="ELU15207.1"/>
    <property type="molecule type" value="Genomic_DNA"/>
</dbReference>
<evidence type="ECO:0000256" key="21">
    <source>
        <dbReference type="ARBA" id="ARBA00023170"/>
    </source>
</evidence>
<feature type="disulfide bond" evidence="26">
    <location>
        <begin position="1380"/>
        <end position="1398"/>
    </location>
</feature>
<keyword evidence="22" id="KW-0325">Glycoprotein</keyword>
<evidence type="ECO:0000256" key="28">
    <source>
        <dbReference type="SAM" id="MobiDB-lite"/>
    </source>
</evidence>
<feature type="disulfide bond" evidence="26">
    <location>
        <begin position="1373"/>
        <end position="1385"/>
    </location>
</feature>
<keyword evidence="21" id="KW-0675">Receptor</keyword>
<feature type="domain" description="Fibronectin type-III" evidence="30">
    <location>
        <begin position="1982"/>
        <end position="2088"/>
    </location>
</feature>
<feature type="domain" description="Fibronectin type-III" evidence="30">
    <location>
        <begin position="1878"/>
        <end position="1978"/>
    </location>
</feature>
<evidence type="ECO:0000256" key="2">
    <source>
        <dbReference type="ARBA" id="ARBA00004158"/>
    </source>
</evidence>
<evidence type="ECO:0000256" key="1">
    <source>
        <dbReference type="ARBA" id="ARBA00004115"/>
    </source>
</evidence>
<comment type="subcellular location">
    <subcellularLocation>
        <location evidence="3">Cell membrane</location>
        <topology evidence="3">Single-pass membrane protein</topology>
    </subcellularLocation>
    <subcellularLocation>
        <location evidence="4">Cytoplasmic vesicle</location>
        <location evidence="4">Secretory vesicle membrane</location>
        <topology evidence="4">Single-pass type I membrane protein</topology>
    </subcellularLocation>
    <subcellularLocation>
        <location evidence="2">Early endosome membrane</location>
        <topology evidence="2">Single-pass type I membrane protein</topology>
    </subcellularLocation>
    <subcellularLocation>
        <location evidence="1">Endoplasmic reticulum membrane</location>
        <topology evidence="1">Single-pass type I membrane protein</topology>
    </subcellularLocation>
    <subcellularLocation>
        <location evidence="7">Endosome</location>
        <location evidence="7">Multivesicular body membrane</location>
        <topology evidence="7">Single-pass type I membrane protein</topology>
    </subcellularLocation>
    <subcellularLocation>
        <location evidence="5">Golgi apparatus</location>
        <location evidence="5">trans-Golgi network membrane</location>
        <topology evidence="5">Single-pass type I membrane protein</topology>
    </subcellularLocation>
    <subcellularLocation>
        <location evidence="6">Recycling endosome membrane</location>
        <topology evidence="6">Single-pass type I membrane protein</topology>
    </subcellularLocation>
</comment>
<keyword evidence="17" id="KW-0256">Endoplasmic reticulum</keyword>
<dbReference type="SMART" id="SM00192">
    <property type="entry name" value="LDLa"/>
    <property type="match status" value="10"/>
</dbReference>
<dbReference type="STRING" id="283909.R7V9Q0"/>
<evidence type="ECO:0000256" key="29">
    <source>
        <dbReference type="SAM" id="Phobius"/>
    </source>
</evidence>
<dbReference type="PANTHER" id="PTHR12106:SF27">
    <property type="entry name" value="SORTILIN-RELATED RECEPTOR"/>
    <property type="match status" value="1"/>
</dbReference>
<feature type="region of interest" description="Disordered" evidence="28">
    <location>
        <begin position="53"/>
        <end position="86"/>
    </location>
</feature>
<reference evidence="31 33" key="2">
    <citation type="journal article" date="2013" name="Nature">
        <title>Insights into bilaterian evolution from three spiralian genomes.</title>
        <authorList>
            <person name="Simakov O."/>
            <person name="Marletaz F."/>
            <person name="Cho S.J."/>
            <person name="Edsinger-Gonzales E."/>
            <person name="Havlak P."/>
            <person name="Hellsten U."/>
            <person name="Kuo D.H."/>
            <person name="Larsson T."/>
            <person name="Lv J."/>
            <person name="Arendt D."/>
            <person name="Savage R."/>
            <person name="Osoegawa K."/>
            <person name="de Jong P."/>
            <person name="Grimwood J."/>
            <person name="Chapman J.A."/>
            <person name="Shapiro H."/>
            <person name="Aerts A."/>
            <person name="Otillar R.P."/>
            <person name="Terry A.Y."/>
            <person name="Boore J.L."/>
            <person name="Grigoriev I.V."/>
            <person name="Lindberg D.R."/>
            <person name="Seaver E.C."/>
            <person name="Weisblat D.A."/>
            <person name="Putnam N.H."/>
            <person name="Rokhsar D.S."/>
        </authorList>
    </citation>
    <scope>NUCLEOTIDE SEQUENCE</scope>
    <source>
        <strain evidence="31 33">I ESC-2004</strain>
    </source>
</reference>
<dbReference type="InterPro" id="IPR036116">
    <property type="entry name" value="FN3_sf"/>
</dbReference>
<dbReference type="SUPFAM" id="SSF110296">
    <property type="entry name" value="Oligoxyloglucan reducing end-specific cellobiohydrolase"/>
    <property type="match status" value="1"/>
</dbReference>
<keyword evidence="20 26" id="KW-1015">Disulfide bond</keyword>
<evidence type="ECO:0000313" key="32">
    <source>
        <dbReference type="EnsemblMetazoa" id="CapteP219450"/>
    </source>
</evidence>
<dbReference type="PANTHER" id="PTHR12106">
    <property type="entry name" value="SORTILIN RELATED"/>
    <property type="match status" value="1"/>
</dbReference>
<feature type="domain" description="Fibronectin type-III" evidence="30">
    <location>
        <begin position="1767"/>
        <end position="1874"/>
    </location>
</feature>
<dbReference type="InterPro" id="IPR011042">
    <property type="entry name" value="6-blade_b-propeller_TolB-like"/>
</dbReference>
<dbReference type="EnsemblMetazoa" id="CapteT219450">
    <property type="protein sequence ID" value="CapteP219450"/>
    <property type="gene ID" value="CapteG219450"/>
</dbReference>
<dbReference type="FunFam" id="3.30.60.270:FF:000002">
    <property type="entry name" value="Sortilin-related receptor isoform A"/>
    <property type="match status" value="1"/>
</dbReference>
<keyword evidence="11" id="KW-1003">Cell membrane</keyword>
<keyword evidence="23" id="KW-0968">Cytoplasmic vesicle</keyword>
<reference evidence="33" key="1">
    <citation type="submission" date="2012-12" db="EMBL/GenBank/DDBJ databases">
        <authorList>
            <person name="Hellsten U."/>
            <person name="Grimwood J."/>
            <person name="Chapman J.A."/>
            <person name="Shapiro H."/>
            <person name="Aerts A."/>
            <person name="Otillar R.P."/>
            <person name="Terry A.Y."/>
            <person name="Boore J.L."/>
            <person name="Simakov O."/>
            <person name="Marletaz F."/>
            <person name="Cho S.-J."/>
            <person name="Edsinger-Gonzales E."/>
            <person name="Havlak P."/>
            <person name="Kuo D.-H."/>
            <person name="Larsson T."/>
            <person name="Lv J."/>
            <person name="Arendt D."/>
            <person name="Savage R."/>
            <person name="Osoegawa K."/>
            <person name="de Jong P."/>
            <person name="Lindberg D.R."/>
            <person name="Seaver E.C."/>
            <person name="Weisblat D.A."/>
            <person name="Putnam N.H."/>
            <person name="Grigoriev I.V."/>
            <person name="Rokhsar D.S."/>
        </authorList>
    </citation>
    <scope>NUCLEOTIDE SEQUENCE</scope>
    <source>
        <strain evidence="33">I ESC-2004</strain>
    </source>
</reference>
<dbReference type="InterPro" id="IPR006581">
    <property type="entry name" value="VPS10"/>
</dbReference>
<evidence type="ECO:0000256" key="7">
    <source>
        <dbReference type="ARBA" id="ARBA00004545"/>
    </source>
</evidence>
<dbReference type="Pfam" id="PF00041">
    <property type="entry name" value="fn3"/>
    <property type="match status" value="2"/>
</dbReference>
<dbReference type="InterPro" id="IPR031777">
    <property type="entry name" value="Sortilin_C"/>
</dbReference>
<dbReference type="GO" id="GO:0055038">
    <property type="term" value="C:recycling endosome membrane"/>
    <property type="evidence" value="ECO:0007669"/>
    <property type="project" value="UniProtKB-SubCell"/>
</dbReference>
<keyword evidence="12" id="KW-0245">EGF-like domain</keyword>
<feature type="disulfide bond" evidence="26">
    <location>
        <begin position="1300"/>
        <end position="1315"/>
    </location>
</feature>
<feature type="disulfide bond" evidence="26">
    <location>
        <begin position="1132"/>
        <end position="1147"/>
    </location>
</feature>
<dbReference type="GO" id="GO:0005794">
    <property type="term" value="C:Golgi apparatus"/>
    <property type="evidence" value="ECO:0007669"/>
    <property type="project" value="UniProtKB-SubCell"/>
</dbReference>
<evidence type="ECO:0000256" key="19">
    <source>
        <dbReference type="ARBA" id="ARBA00023136"/>
    </source>
</evidence>
<dbReference type="Gene3D" id="2.10.70.80">
    <property type="match status" value="1"/>
</dbReference>
<accession>R7V9Q0</accession>
<feature type="disulfide bond" evidence="26">
    <location>
        <begin position="1199"/>
        <end position="1217"/>
    </location>
</feature>
<feature type="disulfide bond" evidence="26">
    <location>
        <begin position="1392"/>
        <end position="1407"/>
    </location>
</feature>
<dbReference type="SUPFAM" id="SSF49265">
    <property type="entry name" value="Fibronectin type III"/>
    <property type="match status" value="3"/>
</dbReference>
<evidence type="ECO:0000256" key="4">
    <source>
        <dbReference type="ARBA" id="ARBA00004212"/>
    </source>
</evidence>
<dbReference type="EMBL" id="AMQN01004602">
    <property type="status" value="NOT_ANNOTATED_CDS"/>
    <property type="molecule type" value="Genomic_DNA"/>
</dbReference>
<dbReference type="Pfam" id="PF15901">
    <property type="entry name" value="Sortilin_C"/>
    <property type="match status" value="1"/>
</dbReference>
<comment type="caution">
    <text evidence="26">Lacks conserved residue(s) required for the propagation of feature annotation.</text>
</comment>
<feature type="disulfide bond" evidence="26">
    <location>
        <begin position="1192"/>
        <end position="1204"/>
    </location>
</feature>
<dbReference type="InterPro" id="IPR031778">
    <property type="entry name" value="Sortilin_N"/>
</dbReference>
<keyword evidence="33" id="KW-1185">Reference proteome</keyword>
<evidence type="ECO:0000256" key="11">
    <source>
        <dbReference type="ARBA" id="ARBA00022475"/>
    </source>
</evidence>
<feature type="domain" description="Fibronectin type-III" evidence="30">
    <location>
        <begin position="1559"/>
        <end position="1655"/>
    </location>
</feature>
<evidence type="ECO:0000256" key="24">
    <source>
        <dbReference type="ARBA" id="ARBA00029896"/>
    </source>
</evidence>
<dbReference type="GO" id="GO:0006897">
    <property type="term" value="P:endocytosis"/>
    <property type="evidence" value="ECO:0007669"/>
    <property type="project" value="UniProtKB-KW"/>
</dbReference>
<feature type="disulfide bond" evidence="26">
    <location>
        <begin position="1113"/>
        <end position="1125"/>
    </location>
</feature>
<evidence type="ECO:0000256" key="20">
    <source>
        <dbReference type="ARBA" id="ARBA00023157"/>
    </source>
</evidence>
<feature type="disulfide bond" evidence="26">
    <location>
        <begin position="1504"/>
        <end position="1516"/>
    </location>
</feature>
<protein>
    <recommendedName>
        <fullName evidence="9">Sortilin-related receptor</fullName>
    </recommendedName>
    <alternativeName>
        <fullName evidence="24">Low-density lipoprotein receptor relative with 11 ligand-binding repeats</fullName>
    </alternativeName>
    <alternativeName>
        <fullName evidence="25">Sorting protein-related receptor containing LDLR class A repeats</fullName>
    </alternativeName>
</protein>
<feature type="disulfide bond" evidence="26">
    <location>
        <begin position="1256"/>
        <end position="1271"/>
    </location>
</feature>
<evidence type="ECO:0000256" key="18">
    <source>
        <dbReference type="ARBA" id="ARBA00023034"/>
    </source>
</evidence>
<evidence type="ECO:0000256" key="10">
    <source>
        <dbReference type="ARBA" id="ARBA00022448"/>
    </source>
</evidence>
<dbReference type="Gene3D" id="2.120.10.30">
    <property type="entry name" value="TolB, C-terminal domain"/>
    <property type="match status" value="1"/>
</dbReference>
<dbReference type="GO" id="GO:0005886">
    <property type="term" value="C:plasma membrane"/>
    <property type="evidence" value="ECO:0007669"/>
    <property type="project" value="UniProtKB-SubCell"/>
</dbReference>
<dbReference type="GO" id="GO:0032585">
    <property type="term" value="C:multivesicular body membrane"/>
    <property type="evidence" value="ECO:0007669"/>
    <property type="project" value="UniProtKB-SubCell"/>
</dbReference>
<feature type="disulfide bond" evidence="26">
    <location>
        <begin position="1120"/>
        <end position="1138"/>
    </location>
</feature>
<feature type="disulfide bond" evidence="26">
    <location>
        <begin position="1431"/>
        <end position="1446"/>
    </location>
</feature>
<dbReference type="InterPro" id="IPR013783">
    <property type="entry name" value="Ig-like_fold"/>
</dbReference>
<dbReference type="FunFam" id="4.10.400.10:FF:000062">
    <property type="entry name" value="Terribly reduced optic lobes, isoform AI"/>
    <property type="match status" value="1"/>
</dbReference>
<dbReference type="Gene3D" id="4.10.400.10">
    <property type="entry name" value="Low-density Lipoprotein Receptor"/>
    <property type="match status" value="9"/>
</dbReference>
<dbReference type="FunFam" id="4.10.400.10:FF:000011">
    <property type="entry name" value="Low-density lipoprotein receptor-related protein 1"/>
    <property type="match status" value="1"/>
</dbReference>
<feature type="repeat" description="LDL-receptor class B" evidence="27">
    <location>
        <begin position="899"/>
        <end position="945"/>
    </location>
</feature>
<feature type="transmembrane region" description="Helical" evidence="29">
    <location>
        <begin position="2196"/>
        <end position="2219"/>
    </location>
</feature>
<dbReference type="Proteomes" id="UP000014760">
    <property type="component" value="Unassembled WGS sequence"/>
</dbReference>
<dbReference type="Gene3D" id="3.30.60.270">
    <property type="match status" value="1"/>
</dbReference>
<dbReference type="SUPFAM" id="SSF63825">
    <property type="entry name" value="YWTD domain"/>
    <property type="match status" value="1"/>
</dbReference>
<evidence type="ECO:0000256" key="3">
    <source>
        <dbReference type="ARBA" id="ARBA00004162"/>
    </source>
</evidence>
<dbReference type="PROSITE" id="PS51120">
    <property type="entry name" value="LDLRB"/>
    <property type="match status" value="2"/>
</dbReference>
<dbReference type="InterPro" id="IPR002172">
    <property type="entry name" value="LDrepeatLR_classA_rpt"/>
</dbReference>
<dbReference type="HOGENOM" id="CLU_001389_0_0_1"/>
<evidence type="ECO:0000256" key="25">
    <source>
        <dbReference type="ARBA" id="ARBA00032450"/>
    </source>
</evidence>
<dbReference type="PROSITE" id="PS50068">
    <property type="entry name" value="LDLRA_2"/>
    <property type="match status" value="10"/>
</dbReference>
<dbReference type="SMART" id="SM00602">
    <property type="entry name" value="VPS10"/>
    <property type="match status" value="1"/>
</dbReference>
<evidence type="ECO:0000256" key="22">
    <source>
        <dbReference type="ARBA" id="ARBA00023180"/>
    </source>
</evidence>
<feature type="disulfide bond" evidence="26">
    <location>
        <begin position="1159"/>
        <end position="1177"/>
    </location>
</feature>
<keyword evidence="29" id="KW-1133">Transmembrane helix</keyword>
<dbReference type="Pfam" id="PF00057">
    <property type="entry name" value="Ldl_recept_a"/>
    <property type="match status" value="10"/>
</dbReference>
<keyword evidence="14" id="KW-0732">Signal</keyword>
<feature type="disulfide bond" evidence="26">
    <location>
        <begin position="1511"/>
        <end position="1529"/>
    </location>
</feature>
<name>R7V9Q0_CAPTE</name>
<dbReference type="PRINTS" id="PR00261">
    <property type="entry name" value="LDLRECEPTOR"/>
</dbReference>
<dbReference type="SMART" id="SM00135">
    <property type="entry name" value="LY"/>
    <property type="match status" value="5"/>
</dbReference>
<evidence type="ECO:0000256" key="8">
    <source>
        <dbReference type="ARBA" id="ARBA00007041"/>
    </source>
</evidence>
<keyword evidence="19 29" id="KW-0472">Membrane</keyword>
<evidence type="ECO:0000256" key="6">
    <source>
        <dbReference type="ARBA" id="ARBA00004480"/>
    </source>
</evidence>
<feature type="repeat" description="LDL-receptor class B" evidence="27">
    <location>
        <begin position="856"/>
        <end position="898"/>
    </location>
</feature>